<reference evidence="3" key="1">
    <citation type="submission" date="2016-10" db="EMBL/GenBank/DDBJ databases">
        <authorList>
            <person name="Varghese N."/>
            <person name="Submissions S."/>
        </authorList>
    </citation>
    <scope>NUCLEOTIDE SEQUENCE [LARGE SCALE GENOMIC DNA]</scope>
    <source>
        <strain evidence="3">IBRC-M 10043</strain>
    </source>
</reference>
<name>A0A1H8L5V7_9EURY</name>
<sequence length="197" mass="21727">MTDSPDPESFADINEKVGEEWEAQTTPYERVREVINRAYSPISAEAVADDARTSPKTARKHLEALADEGFVTTSTSETGGKRYQRSSESLVVEQAAEILAEISTDELRERVADMRETVREYQNEFGVESPEELSVTQTNEVLAETGTGSETIDEDTLQEWQTTRRNLAFANAALSIANAQKFVTDDTHTSSGSISPS</sequence>
<dbReference type="InterPro" id="IPR055766">
    <property type="entry name" value="DUF7342"/>
</dbReference>
<dbReference type="SUPFAM" id="SSF46785">
    <property type="entry name" value="Winged helix' DNA-binding domain"/>
    <property type="match status" value="1"/>
</dbReference>
<organism evidence="2 3">
    <name type="scientific">Halorientalis persicus</name>
    <dbReference type="NCBI Taxonomy" id="1367881"/>
    <lineage>
        <taxon>Archaea</taxon>
        <taxon>Methanobacteriati</taxon>
        <taxon>Methanobacteriota</taxon>
        <taxon>Stenosarchaea group</taxon>
        <taxon>Halobacteria</taxon>
        <taxon>Halobacteriales</taxon>
        <taxon>Haloarculaceae</taxon>
        <taxon>Halorientalis</taxon>
    </lineage>
</organism>
<protein>
    <submittedName>
        <fullName evidence="2">Predicted transcriptional regulator, ArsR family</fullName>
    </submittedName>
</protein>
<dbReference type="InterPro" id="IPR036388">
    <property type="entry name" value="WH-like_DNA-bd_sf"/>
</dbReference>
<dbReference type="OrthoDB" id="240032at2157"/>
<feature type="region of interest" description="Disordered" evidence="1">
    <location>
        <begin position="1"/>
        <end position="24"/>
    </location>
</feature>
<dbReference type="EMBL" id="FOCX01000007">
    <property type="protein sequence ID" value="SEO00580.1"/>
    <property type="molecule type" value="Genomic_DNA"/>
</dbReference>
<evidence type="ECO:0000256" key="1">
    <source>
        <dbReference type="SAM" id="MobiDB-lite"/>
    </source>
</evidence>
<evidence type="ECO:0000313" key="3">
    <source>
        <dbReference type="Proteomes" id="UP000198775"/>
    </source>
</evidence>
<proteinExistence type="predicted"/>
<accession>A0A1H8L5V7</accession>
<dbReference type="RefSeq" id="WP_092659341.1">
    <property type="nucleotide sequence ID" value="NZ_FOCX01000007.1"/>
</dbReference>
<keyword evidence="3" id="KW-1185">Reference proteome</keyword>
<dbReference type="Gene3D" id="1.10.10.10">
    <property type="entry name" value="Winged helix-like DNA-binding domain superfamily/Winged helix DNA-binding domain"/>
    <property type="match status" value="1"/>
</dbReference>
<dbReference type="Pfam" id="PF24033">
    <property type="entry name" value="DUF7342"/>
    <property type="match status" value="1"/>
</dbReference>
<dbReference type="InterPro" id="IPR036390">
    <property type="entry name" value="WH_DNA-bd_sf"/>
</dbReference>
<dbReference type="AlphaFoldDB" id="A0A1H8L5V7"/>
<evidence type="ECO:0000313" key="2">
    <source>
        <dbReference type="EMBL" id="SEO00580.1"/>
    </source>
</evidence>
<dbReference type="Proteomes" id="UP000198775">
    <property type="component" value="Unassembled WGS sequence"/>
</dbReference>
<gene>
    <name evidence="2" type="ORF">SAMN05216388_100726</name>
</gene>